<keyword evidence="3" id="KW-0822">Tryptophan biosynthesis</keyword>
<dbReference type="PANTHER" id="PTHR43285:SF2">
    <property type="entry name" value="ANTHRANILATE PHOSPHORIBOSYLTRANSFERASE"/>
    <property type="match status" value="1"/>
</dbReference>
<dbReference type="GO" id="GO:0000162">
    <property type="term" value="P:L-tryptophan biosynthetic process"/>
    <property type="evidence" value="ECO:0007669"/>
    <property type="project" value="UniProtKB-KW"/>
</dbReference>
<dbReference type="InterPro" id="IPR017459">
    <property type="entry name" value="Glycosyl_Trfase_fam3_N_dom"/>
</dbReference>
<protein>
    <submittedName>
        <fullName evidence="6">Anthranilate phosphoribosyltransferase</fullName>
        <ecNumber evidence="6">2.4.2.18</ecNumber>
    </submittedName>
</protein>
<evidence type="ECO:0000313" key="6">
    <source>
        <dbReference type="EMBL" id="NCU63073.1"/>
    </source>
</evidence>
<dbReference type="InterPro" id="IPR000312">
    <property type="entry name" value="Glycosyl_Trfase_fam3"/>
</dbReference>
<keyword evidence="3" id="KW-0028">Amino-acid biosynthesis</keyword>
<evidence type="ECO:0000256" key="3">
    <source>
        <dbReference type="ARBA" id="ARBA00022822"/>
    </source>
</evidence>
<keyword evidence="3" id="KW-0057">Aromatic amino acid biosynthesis</keyword>
<evidence type="ECO:0000259" key="5">
    <source>
        <dbReference type="Pfam" id="PF02885"/>
    </source>
</evidence>
<dbReference type="EMBL" id="RGGN01000107">
    <property type="protein sequence ID" value="NCU63073.1"/>
    <property type="molecule type" value="Genomic_DNA"/>
</dbReference>
<dbReference type="Proteomes" id="UP000572953">
    <property type="component" value="Unassembled WGS sequence"/>
</dbReference>
<dbReference type="Gene3D" id="3.40.1030.10">
    <property type="entry name" value="Nucleoside phosphorylase/phosphoribosyltransferase catalytic domain"/>
    <property type="match status" value="1"/>
</dbReference>
<dbReference type="NCBIfam" id="TIGR01245">
    <property type="entry name" value="trpD"/>
    <property type="match status" value="1"/>
</dbReference>
<dbReference type="InterPro" id="IPR035902">
    <property type="entry name" value="Nuc_phospho_transferase"/>
</dbReference>
<dbReference type="AlphaFoldDB" id="A0A845S5Q0"/>
<dbReference type="PANTHER" id="PTHR43285">
    <property type="entry name" value="ANTHRANILATE PHOSPHORIBOSYLTRANSFERASE"/>
    <property type="match status" value="1"/>
</dbReference>
<evidence type="ECO:0000256" key="2">
    <source>
        <dbReference type="ARBA" id="ARBA00022679"/>
    </source>
</evidence>
<feature type="non-terminal residue" evidence="6">
    <location>
        <position position="236"/>
    </location>
</feature>
<name>A0A845S5Q0_9PROT</name>
<organism evidence="6 7">
    <name type="scientific">Candidatus Fonsibacter lacus</name>
    <dbReference type="NCBI Taxonomy" id="2576439"/>
    <lineage>
        <taxon>Bacteria</taxon>
        <taxon>Pseudomonadati</taxon>
        <taxon>Pseudomonadota</taxon>
        <taxon>Alphaproteobacteria</taxon>
        <taxon>Candidatus Pelagibacterales</taxon>
        <taxon>Candidatus Pelagibacterales incertae sedis</taxon>
        <taxon>Candidatus Fonsibacter</taxon>
    </lineage>
</organism>
<feature type="domain" description="Glycosyl transferase family 3" evidence="4">
    <location>
        <begin position="74"/>
        <end position="235"/>
    </location>
</feature>
<keyword evidence="2 6" id="KW-0808">Transferase</keyword>
<dbReference type="InterPro" id="IPR036320">
    <property type="entry name" value="Glycosyl_Trfase_fam3_N_dom_sf"/>
</dbReference>
<keyword evidence="1 6" id="KW-0328">Glycosyltransferase</keyword>
<evidence type="ECO:0000259" key="4">
    <source>
        <dbReference type="Pfam" id="PF00591"/>
    </source>
</evidence>
<reference evidence="6 7" key="1">
    <citation type="submission" date="2018-10" db="EMBL/GenBank/DDBJ databases">
        <title>Iterative Subtractive Binning of Freshwater Chronoseries Metagenomes Recovers Nearly Complete Genomes from over Four Hundred Novel Species.</title>
        <authorList>
            <person name="Rodriguez-R L.M."/>
            <person name="Tsementzi D."/>
            <person name="Luo C."/>
            <person name="Konstantinidis K.T."/>
        </authorList>
    </citation>
    <scope>NUCLEOTIDE SEQUENCE [LARGE SCALE GENOMIC DNA]</scope>
    <source>
        <strain evidence="6">WB7_2B_003</strain>
    </source>
</reference>
<accession>A0A845S5Q0</accession>
<dbReference type="Pfam" id="PF02885">
    <property type="entry name" value="Glycos_trans_3N"/>
    <property type="match status" value="1"/>
</dbReference>
<dbReference type="Gene3D" id="1.20.970.10">
    <property type="entry name" value="Transferase, Pyrimidine Nucleoside Phosphorylase, Chain C"/>
    <property type="match status" value="1"/>
</dbReference>
<sequence length="236" mass="26375">MNIKNLIAKLIHNKDLSDSELNLLFNKIINAEINENLISAILTLITRNGFNYKYILIAAKILRRKLIKVKVPKNSIDTCGTGGDGKHTLNISTAAAIVLAGLGVNVAKHGNRSITSKCGSADVLEKLGINILENKKNLEKKIKKENFIFLFAPHYHLAMKNVSTVRKNLPFKTIFNLLGPLINPALVKRQIIGIFDKKLLIPYINVLKSLGHKKAWVFHSNEGLDEISIFNKTKVY</sequence>
<proteinExistence type="predicted"/>
<dbReference type="SUPFAM" id="SSF52418">
    <property type="entry name" value="Nucleoside phosphorylase/phosphoribosyltransferase catalytic domain"/>
    <property type="match status" value="1"/>
</dbReference>
<dbReference type="SUPFAM" id="SSF47648">
    <property type="entry name" value="Nucleoside phosphorylase/phosphoribosyltransferase N-terminal domain"/>
    <property type="match status" value="1"/>
</dbReference>
<dbReference type="Pfam" id="PF00591">
    <property type="entry name" value="Glycos_transf_3"/>
    <property type="match status" value="1"/>
</dbReference>
<gene>
    <name evidence="6" type="primary">trpD</name>
    <name evidence="6" type="ORF">EBV78_03160</name>
</gene>
<dbReference type="EC" id="2.4.2.18" evidence="6"/>
<evidence type="ECO:0000313" key="7">
    <source>
        <dbReference type="Proteomes" id="UP000572953"/>
    </source>
</evidence>
<dbReference type="InterPro" id="IPR005940">
    <property type="entry name" value="Anthranilate_Pribosyl_Tfrase"/>
</dbReference>
<dbReference type="GO" id="GO:0004048">
    <property type="term" value="F:anthranilate phosphoribosyltransferase activity"/>
    <property type="evidence" value="ECO:0007669"/>
    <property type="project" value="UniProtKB-EC"/>
</dbReference>
<evidence type="ECO:0000256" key="1">
    <source>
        <dbReference type="ARBA" id="ARBA00022676"/>
    </source>
</evidence>
<comment type="caution">
    <text evidence="6">The sequence shown here is derived from an EMBL/GenBank/DDBJ whole genome shotgun (WGS) entry which is preliminary data.</text>
</comment>
<feature type="domain" description="Glycosyl transferase family 3 N-terminal" evidence="5">
    <location>
        <begin position="4"/>
        <end position="64"/>
    </location>
</feature>
<dbReference type="GO" id="GO:0005829">
    <property type="term" value="C:cytosol"/>
    <property type="evidence" value="ECO:0007669"/>
    <property type="project" value="TreeGrafter"/>
</dbReference>